<keyword evidence="5" id="KW-1185">Reference proteome</keyword>
<dbReference type="EMBL" id="JAZDWU010000006">
    <property type="protein sequence ID" value="KAK9998046.1"/>
    <property type="molecule type" value="Genomic_DNA"/>
</dbReference>
<name>A0AAW2CJ13_9ROSI</name>
<gene>
    <name evidence="4" type="ORF">SO802_017649</name>
</gene>
<dbReference type="Pfam" id="PF14111">
    <property type="entry name" value="DUF4283"/>
    <property type="match status" value="1"/>
</dbReference>
<proteinExistence type="predicted"/>
<evidence type="ECO:0000313" key="5">
    <source>
        <dbReference type="Proteomes" id="UP001459277"/>
    </source>
</evidence>
<comment type="caution">
    <text evidence="4">The sequence shown here is derived from an EMBL/GenBank/DDBJ whole genome shotgun (WGS) entry which is preliminary data.</text>
</comment>
<evidence type="ECO:0000256" key="1">
    <source>
        <dbReference type="PROSITE-ProRule" id="PRU00047"/>
    </source>
</evidence>
<dbReference type="GO" id="GO:0008270">
    <property type="term" value="F:zinc ion binding"/>
    <property type="evidence" value="ECO:0007669"/>
    <property type="project" value="UniProtKB-KW"/>
</dbReference>
<dbReference type="Proteomes" id="UP001459277">
    <property type="component" value="Unassembled WGS sequence"/>
</dbReference>
<keyword evidence="1" id="KW-0863">Zinc-finger</keyword>
<dbReference type="InterPro" id="IPR001878">
    <property type="entry name" value="Znf_CCHC"/>
</dbReference>
<organism evidence="4 5">
    <name type="scientific">Lithocarpus litseifolius</name>
    <dbReference type="NCBI Taxonomy" id="425828"/>
    <lineage>
        <taxon>Eukaryota</taxon>
        <taxon>Viridiplantae</taxon>
        <taxon>Streptophyta</taxon>
        <taxon>Embryophyta</taxon>
        <taxon>Tracheophyta</taxon>
        <taxon>Spermatophyta</taxon>
        <taxon>Magnoliopsida</taxon>
        <taxon>eudicotyledons</taxon>
        <taxon>Gunneridae</taxon>
        <taxon>Pentapetalae</taxon>
        <taxon>rosids</taxon>
        <taxon>fabids</taxon>
        <taxon>Fagales</taxon>
        <taxon>Fagaceae</taxon>
        <taxon>Lithocarpus</taxon>
    </lineage>
</organism>
<keyword evidence="1" id="KW-0862">Zinc</keyword>
<evidence type="ECO:0000256" key="2">
    <source>
        <dbReference type="SAM" id="MobiDB-lite"/>
    </source>
</evidence>
<protein>
    <recommendedName>
        <fullName evidence="3">CCHC-type domain-containing protein</fullName>
    </recommendedName>
</protein>
<dbReference type="InterPro" id="IPR025558">
    <property type="entry name" value="DUF4283"/>
</dbReference>
<dbReference type="PROSITE" id="PS50158">
    <property type="entry name" value="ZF_CCHC"/>
    <property type="match status" value="1"/>
</dbReference>
<dbReference type="GO" id="GO:0003676">
    <property type="term" value="F:nucleic acid binding"/>
    <property type="evidence" value="ECO:0007669"/>
    <property type="project" value="InterPro"/>
</dbReference>
<evidence type="ECO:0000313" key="4">
    <source>
        <dbReference type="EMBL" id="KAK9998046.1"/>
    </source>
</evidence>
<dbReference type="PANTHER" id="PTHR31286">
    <property type="entry name" value="GLYCINE-RICH CELL WALL STRUCTURAL PROTEIN 1.8-LIKE"/>
    <property type="match status" value="1"/>
</dbReference>
<accession>A0AAW2CJ13</accession>
<dbReference type="AlphaFoldDB" id="A0AAW2CJ13"/>
<evidence type="ECO:0000259" key="3">
    <source>
        <dbReference type="PROSITE" id="PS50158"/>
    </source>
</evidence>
<reference evidence="4 5" key="1">
    <citation type="submission" date="2024-01" db="EMBL/GenBank/DDBJ databases">
        <title>A telomere-to-telomere, gap-free genome of sweet tea (Lithocarpus litseifolius).</title>
        <authorList>
            <person name="Zhou J."/>
        </authorList>
    </citation>
    <scope>NUCLEOTIDE SEQUENCE [LARGE SCALE GENOMIC DNA]</scope>
    <source>
        <strain evidence="4">Zhou-2022a</strain>
        <tissue evidence="4">Leaf</tissue>
    </source>
</reference>
<keyword evidence="1" id="KW-0479">Metal-binding</keyword>
<dbReference type="PANTHER" id="PTHR31286:SF99">
    <property type="entry name" value="DUF4283 DOMAIN-CONTAINING PROTEIN"/>
    <property type="match status" value="1"/>
</dbReference>
<feature type="domain" description="CCHC-type" evidence="3">
    <location>
        <begin position="201"/>
        <end position="214"/>
    </location>
</feature>
<sequence>MDEGEESDDELATIRDGFVAVLLSKSTKKRIRAPWSKALIVNVYGRSMGFSFMQTKLLSLWKPAGRMDCVDLGKDFFLVHFSLKEDYSSVLRKGPWFFGDHFLSIRPWEPNINLDTANVSFVATWVRLNSLPIEYYEVEVLNEIGQAIGKVLRIDTHTALGSKGRYARLCVQIDVDKPLPTTILIGKLEQPISYEGIHKLCFSCGRVGHRKENCSYTIHEPTPPSQECIRDPPSRLSSSQDMHDIDPIGTDKNST</sequence>
<feature type="region of interest" description="Disordered" evidence="2">
    <location>
        <begin position="220"/>
        <end position="255"/>
    </location>
</feature>
<dbReference type="InterPro" id="IPR040256">
    <property type="entry name" value="At4g02000-like"/>
</dbReference>